<dbReference type="PANTHER" id="PTHR43316:SF3">
    <property type="entry name" value="HALOACID DEHALOGENASE, TYPE II (AFU_ORTHOLOGUE AFUA_2G07750)-RELATED"/>
    <property type="match status" value="1"/>
</dbReference>
<reference evidence="3" key="3">
    <citation type="submission" date="2025-08" db="UniProtKB">
        <authorList>
            <consortium name="RefSeq"/>
        </authorList>
    </citation>
    <scope>IDENTIFICATION</scope>
    <source>
        <strain evidence="3">CBS 342.82</strain>
    </source>
</reference>
<dbReference type="SFLD" id="SFLDS00003">
    <property type="entry name" value="Haloacid_Dehalogenase"/>
    <property type="match status" value="1"/>
</dbReference>
<dbReference type="PRINTS" id="PR00413">
    <property type="entry name" value="HADHALOGNASE"/>
</dbReference>
<reference evidence="3" key="1">
    <citation type="submission" date="2020-01" db="EMBL/GenBank/DDBJ databases">
        <authorList>
            <consortium name="DOE Joint Genome Institute"/>
            <person name="Haridas S."/>
            <person name="Albert R."/>
            <person name="Binder M."/>
            <person name="Bloem J."/>
            <person name="Labutti K."/>
            <person name="Salamov A."/>
            <person name="Andreopoulos B."/>
            <person name="Baker S.E."/>
            <person name="Barry K."/>
            <person name="Bills G."/>
            <person name="Bluhm B.H."/>
            <person name="Cannon C."/>
            <person name="Castanera R."/>
            <person name="Culley D.E."/>
            <person name="Daum C."/>
            <person name="Ezra D."/>
            <person name="Gonzalez J.B."/>
            <person name="Henrissat B."/>
            <person name="Kuo A."/>
            <person name="Liang C."/>
            <person name="Lipzen A."/>
            <person name="Lutzoni F."/>
            <person name="Magnuson J."/>
            <person name="Mondo S."/>
            <person name="Nolan M."/>
            <person name="Ohm R."/>
            <person name="Pangilinan J."/>
            <person name="Park H.-J."/>
            <person name="Ramirez L."/>
            <person name="Alfaro M."/>
            <person name="Sun H."/>
            <person name="Tritt A."/>
            <person name="Yoshinaga Y."/>
            <person name="Zwiers L.-H."/>
            <person name="Turgeon B.G."/>
            <person name="Goodwin S.B."/>
            <person name="Spatafora J.W."/>
            <person name="Crous P.W."/>
            <person name="Grigoriev I.V."/>
        </authorList>
    </citation>
    <scope>NUCLEOTIDE SEQUENCE</scope>
    <source>
        <strain evidence="3">CBS 342.82</strain>
    </source>
</reference>
<dbReference type="GeneID" id="54364883"/>
<gene>
    <name evidence="3" type="ORF">K489DRAFT_403356</name>
</gene>
<accession>A0A6J3LZV5</accession>
<dbReference type="InterPro" id="IPR023198">
    <property type="entry name" value="PGP-like_dom2"/>
</dbReference>
<dbReference type="NCBIfam" id="TIGR01493">
    <property type="entry name" value="HAD-SF-IA-v2"/>
    <property type="match status" value="1"/>
</dbReference>
<dbReference type="Proteomes" id="UP000504637">
    <property type="component" value="Unplaced"/>
</dbReference>
<dbReference type="RefSeq" id="XP_033457820.1">
    <property type="nucleotide sequence ID" value="XM_033607083.1"/>
</dbReference>
<dbReference type="Pfam" id="PF00702">
    <property type="entry name" value="Hydrolase"/>
    <property type="match status" value="1"/>
</dbReference>
<dbReference type="PANTHER" id="PTHR43316">
    <property type="entry name" value="HYDROLASE, HALOACID DELAHOGENASE-RELATED"/>
    <property type="match status" value="1"/>
</dbReference>
<dbReference type="InterPro" id="IPR051540">
    <property type="entry name" value="S-2-haloacid_dehalogenase"/>
</dbReference>
<dbReference type="InterPro" id="IPR006439">
    <property type="entry name" value="HAD-SF_hydro_IA"/>
</dbReference>
<dbReference type="SUPFAM" id="SSF56784">
    <property type="entry name" value="HAD-like"/>
    <property type="match status" value="1"/>
</dbReference>
<dbReference type="InterPro" id="IPR036412">
    <property type="entry name" value="HAD-like_sf"/>
</dbReference>
<dbReference type="Gene3D" id="1.10.150.240">
    <property type="entry name" value="Putative phosphatase, domain 2"/>
    <property type="match status" value="1"/>
</dbReference>
<sequence length="263" mass="29379">MTSDQTPIKALLFDVFGTCVDWHSTVTRALSTAATRSLETRTDLDVGVREKANQLCKDGWGDFTHAWRSTYKAFTRELALNPTATFKTVDEHHFDSLLELLTKDGLLAAGNAHGSLFDDGQLRELSLTWHYLDPWTDTPAGIRLFNEKFITSTLSNGNLALMKDLVKFADMDFKHIMAADMFQAYKPNPKVYLGGAERLGLRPEECCMVAAHLDDLKHAKSNGLRTLFVDRAQEPIPESGVDYVDFWVSKEEDGFIAAASKLA</sequence>
<evidence type="ECO:0000256" key="1">
    <source>
        <dbReference type="ARBA" id="ARBA00022801"/>
    </source>
</evidence>
<dbReference type="InterPro" id="IPR023214">
    <property type="entry name" value="HAD_sf"/>
</dbReference>
<organism evidence="3">
    <name type="scientific">Dissoconium aciculare CBS 342.82</name>
    <dbReference type="NCBI Taxonomy" id="1314786"/>
    <lineage>
        <taxon>Eukaryota</taxon>
        <taxon>Fungi</taxon>
        <taxon>Dikarya</taxon>
        <taxon>Ascomycota</taxon>
        <taxon>Pezizomycotina</taxon>
        <taxon>Dothideomycetes</taxon>
        <taxon>Dothideomycetidae</taxon>
        <taxon>Mycosphaerellales</taxon>
        <taxon>Dissoconiaceae</taxon>
        <taxon>Dissoconium</taxon>
    </lineage>
</organism>
<keyword evidence="1" id="KW-0378">Hydrolase</keyword>
<dbReference type="GO" id="GO:0016791">
    <property type="term" value="F:phosphatase activity"/>
    <property type="evidence" value="ECO:0007669"/>
    <property type="project" value="UniProtKB-ARBA"/>
</dbReference>
<dbReference type="OrthoDB" id="40579at2759"/>
<protein>
    <submittedName>
        <fullName evidence="3">Haloacid dehalogenase, type II</fullName>
    </submittedName>
</protein>
<evidence type="ECO:0000313" key="3">
    <source>
        <dbReference type="RefSeq" id="XP_033457820.1"/>
    </source>
</evidence>
<evidence type="ECO:0000313" key="2">
    <source>
        <dbReference type="Proteomes" id="UP000504637"/>
    </source>
</evidence>
<name>A0A6J3LZV5_9PEZI</name>
<dbReference type="AlphaFoldDB" id="A0A6J3LZV5"/>
<keyword evidence="2" id="KW-1185">Reference proteome</keyword>
<dbReference type="SFLD" id="SFLDG01129">
    <property type="entry name" value="C1.5:_HAD__Beta-PGM__Phosphata"/>
    <property type="match status" value="1"/>
</dbReference>
<reference evidence="3" key="2">
    <citation type="submission" date="2020-04" db="EMBL/GenBank/DDBJ databases">
        <authorList>
            <consortium name="NCBI Genome Project"/>
        </authorList>
    </citation>
    <scope>NUCLEOTIDE SEQUENCE</scope>
    <source>
        <strain evidence="3">CBS 342.82</strain>
    </source>
</reference>
<dbReference type="Gene3D" id="3.40.50.1000">
    <property type="entry name" value="HAD superfamily/HAD-like"/>
    <property type="match status" value="1"/>
</dbReference>
<proteinExistence type="predicted"/>